<feature type="compositionally biased region" description="Polar residues" evidence="7">
    <location>
        <begin position="127"/>
        <end position="141"/>
    </location>
</feature>
<feature type="compositionally biased region" description="Pro residues" evidence="7">
    <location>
        <begin position="115"/>
        <end position="124"/>
    </location>
</feature>
<feature type="compositionally biased region" description="Basic and acidic residues" evidence="7">
    <location>
        <begin position="20"/>
        <end position="33"/>
    </location>
</feature>
<feature type="domain" description="GATA-type" evidence="8">
    <location>
        <begin position="459"/>
        <end position="489"/>
    </location>
</feature>
<dbReference type="Proteomes" id="UP000193240">
    <property type="component" value="Unassembled WGS sequence"/>
</dbReference>
<dbReference type="STRING" id="105696.A0A1Y2M5R9"/>
<name>A0A1Y2M5R9_EPING</name>
<dbReference type="GO" id="GO:0008270">
    <property type="term" value="F:zinc ion binding"/>
    <property type="evidence" value="ECO:0007669"/>
    <property type="project" value="UniProtKB-KW"/>
</dbReference>
<dbReference type="CDD" id="cd00202">
    <property type="entry name" value="ZnF_GATA"/>
    <property type="match status" value="1"/>
</dbReference>
<dbReference type="SUPFAM" id="SSF57716">
    <property type="entry name" value="Glucocorticoid receptor-like (DNA-binding domain)"/>
    <property type="match status" value="1"/>
</dbReference>
<dbReference type="PROSITE" id="PS50114">
    <property type="entry name" value="GATA_ZN_FINGER_2"/>
    <property type="match status" value="1"/>
</dbReference>
<accession>A0A1Y2M5R9</accession>
<dbReference type="PROSITE" id="PS00344">
    <property type="entry name" value="GATA_ZN_FINGER_1"/>
    <property type="match status" value="1"/>
</dbReference>
<evidence type="ECO:0000256" key="6">
    <source>
        <dbReference type="PROSITE-ProRule" id="PRU00094"/>
    </source>
</evidence>
<feature type="compositionally biased region" description="Pro residues" evidence="7">
    <location>
        <begin position="267"/>
        <end position="283"/>
    </location>
</feature>
<keyword evidence="1" id="KW-0479">Metal-binding</keyword>
<evidence type="ECO:0000313" key="10">
    <source>
        <dbReference type="Proteomes" id="UP000193240"/>
    </source>
</evidence>
<organism evidence="9 10">
    <name type="scientific">Epicoccum nigrum</name>
    <name type="common">Soil fungus</name>
    <name type="synonym">Epicoccum purpurascens</name>
    <dbReference type="NCBI Taxonomy" id="105696"/>
    <lineage>
        <taxon>Eukaryota</taxon>
        <taxon>Fungi</taxon>
        <taxon>Dikarya</taxon>
        <taxon>Ascomycota</taxon>
        <taxon>Pezizomycotina</taxon>
        <taxon>Dothideomycetes</taxon>
        <taxon>Pleosporomycetidae</taxon>
        <taxon>Pleosporales</taxon>
        <taxon>Pleosporineae</taxon>
        <taxon>Didymellaceae</taxon>
        <taxon>Epicoccum</taxon>
    </lineage>
</organism>
<dbReference type="PANTHER" id="PTHR47172">
    <property type="entry name" value="OS01G0976800 PROTEIN"/>
    <property type="match status" value="1"/>
</dbReference>
<evidence type="ECO:0000256" key="4">
    <source>
        <dbReference type="ARBA" id="ARBA00023015"/>
    </source>
</evidence>
<dbReference type="PANTHER" id="PTHR47172:SF24">
    <property type="entry name" value="GATA ZINC FINGER DOMAIN-CONTAINING PROTEIN 14-RELATED"/>
    <property type="match status" value="1"/>
</dbReference>
<dbReference type="InParanoid" id="A0A1Y2M5R9"/>
<keyword evidence="10" id="KW-1185">Reference proteome</keyword>
<keyword evidence="2 6" id="KW-0863">Zinc-finger</keyword>
<feature type="compositionally biased region" description="Basic and acidic residues" evidence="7">
    <location>
        <begin position="77"/>
        <end position="89"/>
    </location>
</feature>
<gene>
    <name evidence="9" type="ORF">B5807_03299</name>
</gene>
<dbReference type="OMA" id="HYATRAH"/>
<evidence type="ECO:0000256" key="7">
    <source>
        <dbReference type="SAM" id="MobiDB-lite"/>
    </source>
</evidence>
<evidence type="ECO:0000256" key="5">
    <source>
        <dbReference type="ARBA" id="ARBA00023163"/>
    </source>
</evidence>
<dbReference type="GO" id="GO:0043565">
    <property type="term" value="F:sequence-specific DNA binding"/>
    <property type="evidence" value="ECO:0007669"/>
    <property type="project" value="InterPro"/>
</dbReference>
<dbReference type="Pfam" id="PF00320">
    <property type="entry name" value="GATA"/>
    <property type="match status" value="1"/>
</dbReference>
<dbReference type="InterPro" id="IPR013088">
    <property type="entry name" value="Znf_NHR/GATA"/>
</dbReference>
<feature type="region of interest" description="Disordered" evidence="7">
    <location>
        <begin position="442"/>
        <end position="475"/>
    </location>
</feature>
<evidence type="ECO:0000256" key="2">
    <source>
        <dbReference type="ARBA" id="ARBA00022771"/>
    </source>
</evidence>
<feature type="compositionally biased region" description="Low complexity" evidence="7">
    <location>
        <begin position="232"/>
        <end position="247"/>
    </location>
</feature>
<dbReference type="Gene3D" id="3.30.50.10">
    <property type="entry name" value="Erythroid Transcription Factor GATA-1, subunit A"/>
    <property type="match status" value="1"/>
</dbReference>
<keyword evidence="5" id="KW-0804">Transcription</keyword>
<proteinExistence type="predicted"/>
<protein>
    <recommendedName>
        <fullName evidence="8">GATA-type domain-containing protein</fullName>
    </recommendedName>
</protein>
<sequence>MEAPDVGRQSVGLPSINHMEPNRFKREEGDYQRKLSTPAMVSPLHPHSAPAHSHGTHQSPPVGTKPGSLAGLLSPPESRRTSGDEKETYKPAARQSLPSISEALGAPEQSLPYAGPVPPPPSVPAPTSQHYAPTPANISPSESRKRPFEPDSYSAQGPPNPFSHPRSPFVSGSAQVPPPPPPPQSQLDSQTRPPYEPHPPYSTAQHNPRLPSLHPIKTTQSPTPLVTRPTLPYSSYPSAPPAVYDSPAPQPTEHVNHQYGYSKPPYASYPPPAPAPSGPPAAYPPHTSAYSAQPRYYPTSLRDNTEARLEEKKLNRASLAPYGESVKRHLDSFDLEASLNEMADGCGRISDFSKAYRQRAHENQRIGMTPQSIPRLEEIDEMMKQSERVQMSLQRMRDVVFSHQQASLAEPVRDAHYRRINGYDHETSSAYGDDLKANGGFVGADNKTRKRGRAAPPGRCHSCNRAETPEWRRGPDGARTLCNACGLHYAKLTRKIGKDAMTSSNLRPKSIDHGSPAV</sequence>
<dbReference type="GO" id="GO:0006355">
    <property type="term" value="P:regulation of DNA-templated transcription"/>
    <property type="evidence" value="ECO:0007669"/>
    <property type="project" value="InterPro"/>
</dbReference>
<reference evidence="9 10" key="1">
    <citation type="journal article" date="2017" name="Genome Announc.">
        <title>Genome sequence of the saprophytic ascomycete Epicoccum nigrum ICMP 19927 strain isolated from New Zealand.</title>
        <authorList>
            <person name="Fokin M."/>
            <person name="Fleetwood D."/>
            <person name="Weir B.S."/>
            <person name="Villas-Boas S.G."/>
        </authorList>
    </citation>
    <scope>NUCLEOTIDE SEQUENCE [LARGE SCALE GENOMIC DNA]</scope>
    <source>
        <strain evidence="9 10">ICMP 19927</strain>
    </source>
</reference>
<keyword evidence="3" id="KW-0862">Zinc</keyword>
<dbReference type="InterPro" id="IPR000679">
    <property type="entry name" value="Znf_GATA"/>
</dbReference>
<dbReference type="AlphaFoldDB" id="A0A1Y2M5R9"/>
<dbReference type="SMART" id="SM00401">
    <property type="entry name" value="ZnF_GATA"/>
    <property type="match status" value="1"/>
</dbReference>
<keyword evidence="4" id="KW-0805">Transcription regulation</keyword>
<evidence type="ECO:0000256" key="3">
    <source>
        <dbReference type="ARBA" id="ARBA00022833"/>
    </source>
</evidence>
<feature type="region of interest" description="Disordered" evidence="7">
    <location>
        <begin position="1"/>
        <end position="298"/>
    </location>
</feature>
<dbReference type="EMBL" id="KZ107840">
    <property type="protein sequence ID" value="OSS51445.1"/>
    <property type="molecule type" value="Genomic_DNA"/>
</dbReference>
<evidence type="ECO:0000313" key="9">
    <source>
        <dbReference type="EMBL" id="OSS51445.1"/>
    </source>
</evidence>
<evidence type="ECO:0000256" key="1">
    <source>
        <dbReference type="ARBA" id="ARBA00022723"/>
    </source>
</evidence>
<evidence type="ECO:0000259" key="8">
    <source>
        <dbReference type="PROSITE" id="PS50114"/>
    </source>
</evidence>